<organism evidence="1 2">
    <name type="scientific">Cereibacter sphaeroides</name>
    <name type="common">Rhodobacter sphaeroides</name>
    <dbReference type="NCBI Taxonomy" id="1063"/>
    <lineage>
        <taxon>Bacteria</taxon>
        <taxon>Pseudomonadati</taxon>
        <taxon>Pseudomonadota</taxon>
        <taxon>Alphaproteobacteria</taxon>
        <taxon>Rhodobacterales</taxon>
        <taxon>Paracoccaceae</taxon>
        <taxon>Cereibacter</taxon>
    </lineage>
</organism>
<proteinExistence type="predicted"/>
<evidence type="ECO:0000313" key="1">
    <source>
        <dbReference type="EMBL" id="PZQ99235.1"/>
    </source>
</evidence>
<evidence type="ECO:0000313" key="2">
    <source>
        <dbReference type="Proteomes" id="UP000248975"/>
    </source>
</evidence>
<dbReference type="Proteomes" id="UP000248975">
    <property type="component" value="Unassembled WGS sequence"/>
</dbReference>
<dbReference type="EMBL" id="QFQS01000001">
    <property type="protein sequence ID" value="PZQ99235.1"/>
    <property type="molecule type" value="Genomic_DNA"/>
</dbReference>
<name>A0A2W5SIU6_CERSP</name>
<protein>
    <submittedName>
        <fullName evidence="1">Uncharacterized protein</fullName>
    </submittedName>
</protein>
<dbReference type="AlphaFoldDB" id="A0A2W5SIU6"/>
<comment type="caution">
    <text evidence="1">The sequence shown here is derived from an EMBL/GenBank/DDBJ whole genome shotgun (WGS) entry which is preliminary data.</text>
</comment>
<gene>
    <name evidence="1" type="ORF">DI533_00575</name>
</gene>
<accession>A0A2W5SIU6</accession>
<reference evidence="1 2" key="1">
    <citation type="submission" date="2017-08" db="EMBL/GenBank/DDBJ databases">
        <title>Infants hospitalized years apart are colonized by the same room-sourced microbial strains.</title>
        <authorList>
            <person name="Brooks B."/>
            <person name="Olm M.R."/>
            <person name="Firek B.A."/>
            <person name="Baker R."/>
            <person name="Thomas B.C."/>
            <person name="Morowitz M.J."/>
            <person name="Banfield J.F."/>
        </authorList>
    </citation>
    <scope>NUCLEOTIDE SEQUENCE [LARGE SCALE GENOMIC DNA]</scope>
    <source>
        <strain evidence="1">S2_003_000_R2_11</strain>
    </source>
</reference>
<sequence>MKRLDWIQRNPDTWTADIFTVSRSHAGRWKLTAVLAFRTSETFHPGLDVARDAAWEQHVARIREFTAQAPDAQG</sequence>